<sequence length="378" mass="41429">MTYLPILKARQGELKALENWDDIIRPDLSPVIEVTPWERLEDSTAEHRDGEDIPEIDSAVRRIGRAWYQKQAIAYIDAAYAEPDLGDGRESWRTSRPVLAHLLESLAASSVSVAPAVRASADASYVSQIRRVLESTGIEQALIRVTAEDLDDSIVPLRRLVGDVADGLGLPTSQISVLLDFGAVTDDGQMKLAARLARFVLPQLDEDGWATLAVAAGAFPVNLAEVQAFSSASIPRWDYRLWENIRDFDLAVAGGLQFGDYGVTHPTLPVGAAFAAPPQLRYAQDREWIVRKGKRQERRGHKQFYDICAQVLEELGPDAASPQTSWGDHYIHDAAASASEDVLMPARVGTGNASTWRAVATSHHLAYTVDQLRAQGAL</sequence>
<dbReference type="KEGG" id="cmc:CMN_00181"/>
<organism evidence="1 2">
    <name type="scientific">Clavibacter nebraskensis NCPPB 2581</name>
    <dbReference type="NCBI Taxonomy" id="1097677"/>
    <lineage>
        <taxon>Bacteria</taxon>
        <taxon>Bacillati</taxon>
        <taxon>Actinomycetota</taxon>
        <taxon>Actinomycetes</taxon>
        <taxon>Micrococcales</taxon>
        <taxon>Microbacteriaceae</taxon>
        <taxon>Clavibacter</taxon>
    </lineage>
</organism>
<evidence type="ECO:0000313" key="2">
    <source>
        <dbReference type="Proteomes" id="UP000012170"/>
    </source>
</evidence>
<reference evidence="2" key="2">
    <citation type="submission" date="2013-04" db="EMBL/GenBank/DDBJ databases">
        <title>The genome sequence of the maize-pathogen Clavibacter michiganensis subsp. nebraskensis.</title>
        <authorList>
            <person name="Gartemann K.H."/>
            <person name="Blom J."/>
            <person name="Dreiseikelmann B."/>
            <person name="Fluegel M."/>
            <person name="Jaenicke S."/>
            <person name="Linke B."/>
            <person name="Sczcepanowski R."/>
            <person name="Wittmann J."/>
            <person name="Goesmann A."/>
            <person name="Puehler A."/>
            <person name="Eichenlaub R."/>
            <person name="Rueckert C."/>
        </authorList>
    </citation>
    <scope>NUCLEOTIDE SEQUENCE [LARGE SCALE GENOMIC DNA]</scope>
    <source>
        <strain evidence="2">NCPPB 2581</strain>
    </source>
</reference>
<dbReference type="InterPro" id="IPR025683">
    <property type="entry name" value="Protein_beta"/>
</dbReference>
<dbReference type="Proteomes" id="UP000012170">
    <property type="component" value="Chromosome"/>
</dbReference>
<gene>
    <name evidence="1" type="ORF">CMN_00181</name>
</gene>
<dbReference type="GeneID" id="92982041"/>
<protein>
    <recommendedName>
        <fullName evidence="3">Beta protein</fullName>
    </recommendedName>
</protein>
<proteinExistence type="predicted"/>
<accession>A0AAI9EJ74</accession>
<reference evidence="1 2" key="1">
    <citation type="submission" date="2011-11" db="EMBL/GenBank/DDBJ databases">
        <authorList>
            <person name="Gartemann K."/>
        </authorList>
    </citation>
    <scope>NUCLEOTIDE SEQUENCE [LARGE SCALE GENOMIC DNA]</scope>
    <source>
        <strain evidence="2">NCPPB 2581</strain>
    </source>
</reference>
<name>A0AAI9EJ74_9MICO</name>
<evidence type="ECO:0008006" key="3">
    <source>
        <dbReference type="Google" id="ProtNLM"/>
    </source>
</evidence>
<dbReference type="RefSeq" id="WP_015488984.1">
    <property type="nucleotide sequence ID" value="NC_020891.1"/>
</dbReference>
<evidence type="ECO:0000313" key="1">
    <source>
        <dbReference type="EMBL" id="CCE74158.1"/>
    </source>
</evidence>
<dbReference type="AlphaFoldDB" id="A0AAI9EJ74"/>
<dbReference type="EMBL" id="HE614873">
    <property type="protein sequence ID" value="CCE74158.1"/>
    <property type="molecule type" value="Genomic_DNA"/>
</dbReference>
<dbReference type="Pfam" id="PF14350">
    <property type="entry name" value="Beta_protein"/>
    <property type="match status" value="1"/>
</dbReference>